<comment type="similarity">
    <text evidence="2">Belongs to the IRF2BP family.</text>
</comment>
<dbReference type="GeneID" id="112689343"/>
<dbReference type="CDD" id="cd16511">
    <property type="entry name" value="vRING-HC_IRF2BP1-like"/>
    <property type="match status" value="1"/>
</dbReference>
<organism evidence="7 8">
    <name type="scientific">Sipha flava</name>
    <name type="common">yellow sugarcane aphid</name>
    <dbReference type="NCBI Taxonomy" id="143950"/>
    <lineage>
        <taxon>Eukaryota</taxon>
        <taxon>Metazoa</taxon>
        <taxon>Ecdysozoa</taxon>
        <taxon>Arthropoda</taxon>
        <taxon>Hexapoda</taxon>
        <taxon>Insecta</taxon>
        <taxon>Pterygota</taxon>
        <taxon>Neoptera</taxon>
        <taxon>Paraneoptera</taxon>
        <taxon>Hemiptera</taxon>
        <taxon>Sternorrhyncha</taxon>
        <taxon>Aphidomorpha</taxon>
        <taxon>Aphidoidea</taxon>
        <taxon>Aphididae</taxon>
        <taxon>Sipha</taxon>
    </lineage>
</organism>
<dbReference type="GO" id="GO:0003714">
    <property type="term" value="F:transcription corepressor activity"/>
    <property type="evidence" value="ECO:0007669"/>
    <property type="project" value="TreeGrafter"/>
</dbReference>
<keyword evidence="7" id="KW-1185">Reference proteome</keyword>
<evidence type="ECO:0000256" key="2">
    <source>
        <dbReference type="ARBA" id="ARBA00010802"/>
    </source>
</evidence>
<name>A0A8B8G6D3_9HEMI</name>
<dbReference type="Pfam" id="PF11261">
    <property type="entry name" value="IRF-2BP1_2"/>
    <property type="match status" value="1"/>
</dbReference>
<feature type="region of interest" description="Disordered" evidence="4">
    <location>
        <begin position="138"/>
        <end position="233"/>
    </location>
</feature>
<dbReference type="FunFam" id="1.10.10.1580:FF:000001">
    <property type="entry name" value="interferon regulatory factor 2-binding protein 2"/>
    <property type="match status" value="1"/>
</dbReference>
<feature type="region of interest" description="Disordered" evidence="4">
    <location>
        <begin position="56"/>
        <end position="88"/>
    </location>
</feature>
<evidence type="ECO:0000259" key="5">
    <source>
        <dbReference type="Pfam" id="PF11261"/>
    </source>
</evidence>
<dbReference type="PANTHER" id="PTHR10816">
    <property type="entry name" value="MYELIN TRANSCRIPTION FACTOR 1-RELATED"/>
    <property type="match status" value="1"/>
</dbReference>
<dbReference type="Pfam" id="PF25454">
    <property type="entry name" value="zf-C3HC4_IRF-2BP1_2"/>
    <property type="match status" value="1"/>
</dbReference>
<feature type="compositionally biased region" description="Low complexity" evidence="4">
    <location>
        <begin position="270"/>
        <end position="304"/>
    </location>
</feature>
<dbReference type="RefSeq" id="XP_025418794.1">
    <property type="nucleotide sequence ID" value="XM_025563009.1"/>
</dbReference>
<evidence type="ECO:0000256" key="3">
    <source>
        <dbReference type="ARBA" id="ARBA00023242"/>
    </source>
</evidence>
<feature type="region of interest" description="Disordered" evidence="4">
    <location>
        <begin position="262"/>
        <end position="369"/>
    </location>
</feature>
<dbReference type="InterPro" id="IPR044882">
    <property type="entry name" value="I2BP1/2_C3HC4-RING_sf"/>
</dbReference>
<dbReference type="Gene3D" id="1.10.10.1580">
    <property type="entry name" value="Interferon regulatory factor 2-binding protein"/>
    <property type="match status" value="1"/>
</dbReference>
<accession>A0A8B8G6D3</accession>
<feature type="compositionally biased region" description="Basic and acidic residues" evidence="4">
    <location>
        <begin position="202"/>
        <end position="217"/>
    </location>
</feature>
<dbReference type="GO" id="GO:0005634">
    <property type="term" value="C:nucleus"/>
    <property type="evidence" value="ECO:0007669"/>
    <property type="project" value="UniProtKB-SubCell"/>
</dbReference>
<evidence type="ECO:0000313" key="7">
    <source>
        <dbReference type="Proteomes" id="UP000694846"/>
    </source>
</evidence>
<feature type="region of interest" description="Disordered" evidence="4">
    <location>
        <begin position="102"/>
        <end position="126"/>
    </location>
</feature>
<dbReference type="Proteomes" id="UP000694846">
    <property type="component" value="Unplaced"/>
</dbReference>
<dbReference type="GO" id="GO:0006357">
    <property type="term" value="P:regulation of transcription by RNA polymerase II"/>
    <property type="evidence" value="ECO:0007669"/>
    <property type="project" value="TreeGrafter"/>
</dbReference>
<feature type="compositionally biased region" description="Low complexity" evidence="4">
    <location>
        <begin position="218"/>
        <end position="230"/>
    </location>
</feature>
<dbReference type="AlphaFoldDB" id="A0A8B8G6D3"/>
<dbReference type="OrthoDB" id="10065080at2759"/>
<dbReference type="PANTHER" id="PTHR10816:SF19">
    <property type="entry name" value="PROTEIN INTERACTING WITH TTK69 AND SIN3A, ISOFORM D"/>
    <property type="match status" value="1"/>
</dbReference>
<gene>
    <name evidence="8" type="primary">LOC112689343</name>
</gene>
<dbReference type="InterPro" id="IPR022750">
    <property type="entry name" value="IRF-2BP1_2-like_Znf"/>
</dbReference>
<reference evidence="8" key="1">
    <citation type="submission" date="2025-08" db="UniProtKB">
        <authorList>
            <consortium name="RefSeq"/>
        </authorList>
    </citation>
    <scope>IDENTIFICATION</scope>
    <source>
        <tissue evidence="8">Whole body</tissue>
    </source>
</reference>
<feature type="compositionally biased region" description="Gly residues" evidence="4">
    <location>
        <begin position="341"/>
        <end position="352"/>
    </location>
</feature>
<feature type="compositionally biased region" description="Polar residues" evidence="4">
    <location>
        <begin position="158"/>
        <end position="167"/>
    </location>
</feature>
<feature type="domain" description="Interferon regulatory factor 2-binding protein 1/2-like C3HC4 zinc finger" evidence="6">
    <location>
        <begin position="390"/>
        <end position="461"/>
    </location>
</feature>
<dbReference type="SUPFAM" id="SSF57850">
    <property type="entry name" value="RING/U-box"/>
    <property type="match status" value="1"/>
</dbReference>
<feature type="domain" description="Interferon regulatory factor 2-binding protein 1/2-like zinc finger" evidence="5">
    <location>
        <begin position="5"/>
        <end position="56"/>
    </location>
</feature>
<comment type="subcellular location">
    <subcellularLocation>
        <location evidence="1">Nucleus</location>
    </subcellularLocation>
</comment>
<protein>
    <submittedName>
        <fullName evidence="8">Interferon regulatory factor 2-binding protein 1 isoform X2</fullName>
    </submittedName>
</protein>
<dbReference type="CTD" id="32205"/>
<keyword evidence="3" id="KW-0539">Nucleus</keyword>
<dbReference type="InterPro" id="IPR057414">
    <property type="entry name" value="Zf-C3HC4_IRF-2BP1_2"/>
</dbReference>
<evidence type="ECO:0000256" key="4">
    <source>
        <dbReference type="SAM" id="MobiDB-lite"/>
    </source>
</evidence>
<sequence length="473" mass="49706">MQMGKRQHCYLCDLPRMPWAMLHDFSEPVCRGCVNYEGADRIELVIETARQMKRAHGFQESARSSSVGGGSSSVNINAHHPKNSHRHENGTLEVVGLTPQAHQLTARQTQQQQQPPPPPPTTVTSHYATLHHPRSTLMEYPGRSVGAGVNHAGDHDTAMSSRTSVRLQQSQQQQHMAHHIPSRAQTGNQGLKRGLSSQVDDDDHHVESNKRMMEEQHQQQQQQQRPPMQRGDSLPAVSLAVPFVERTFKAEAKHPLRTTSFDASSFKTAGGSSSGRRSSGSRHVSSTTVTSSEANGAGSAVAGPPGVGGAGGNGPGGGGSGGATANGGANGGSAQNASATVGGGGSADGGAAGTSMETGAPTVPLVPPISIPPTNASAAAAATATNTATLKCTLCQERLEDTHFVQCPSVPLHKFCFPCSRDSIKRQGAGSEVYCPSGDKCPLANSNVPWAFMQGEIATILGEEFKVKKERDS</sequence>
<proteinExistence type="inferred from homology"/>
<evidence type="ECO:0000256" key="1">
    <source>
        <dbReference type="ARBA" id="ARBA00004123"/>
    </source>
</evidence>
<evidence type="ECO:0000259" key="6">
    <source>
        <dbReference type="Pfam" id="PF25454"/>
    </source>
</evidence>
<feature type="compositionally biased region" description="Gly residues" evidence="4">
    <location>
        <begin position="305"/>
        <end position="331"/>
    </location>
</feature>
<evidence type="ECO:0000313" key="8">
    <source>
        <dbReference type="RefSeq" id="XP_025418794.1"/>
    </source>
</evidence>